<dbReference type="Proteomes" id="UP000018227">
    <property type="component" value="Unassembled WGS sequence"/>
</dbReference>
<keyword evidence="3" id="KW-1185">Reference proteome</keyword>
<dbReference type="EMBL" id="ACIL03000007">
    <property type="protein sequence ID" value="ESL03746.1"/>
    <property type="molecule type" value="Genomic_DNA"/>
</dbReference>
<dbReference type="PROSITE" id="PS51186">
    <property type="entry name" value="GNAT"/>
    <property type="match status" value="1"/>
</dbReference>
<dbReference type="eggNOG" id="COG0456">
    <property type="taxonomic scope" value="Bacteria"/>
</dbReference>
<dbReference type="Gene3D" id="3.40.630.30">
    <property type="match status" value="1"/>
</dbReference>
<dbReference type="OrthoDB" id="9796381at2"/>
<sequence>MIRKAELKDLPKLNELYEAARRYMRENGNPDQWGTSYPNDELIIEDIKSGVLYTDEEVNFAFVLMGEEEAYKTIYEGKWLNNEPYLTLHRVAGNGRVKGVFSQIFEFSLKKMKEVGLSNIRIDTHEKNLTMQNAVTRQGFVRCGLVKLREGERIAYQYKLPS</sequence>
<accession>V2Y7T6</accession>
<keyword evidence="2" id="KW-0808">Transferase</keyword>
<dbReference type="STRING" id="592026.GCWU0000282_000911"/>
<name>V2Y7T6_9FIRM</name>
<evidence type="ECO:0000313" key="3">
    <source>
        <dbReference type="Proteomes" id="UP000018227"/>
    </source>
</evidence>
<protein>
    <submittedName>
        <fullName evidence="2">Acetyltransferase, GNAT family</fullName>
    </submittedName>
</protein>
<evidence type="ECO:0000313" key="2">
    <source>
        <dbReference type="EMBL" id="ESL03746.1"/>
    </source>
</evidence>
<gene>
    <name evidence="2" type="ORF">GCWU0000282_000911</name>
</gene>
<comment type="caution">
    <text evidence="2">The sequence shown here is derived from an EMBL/GenBank/DDBJ whole genome shotgun (WGS) entry which is preliminary data.</text>
</comment>
<dbReference type="InterPro" id="IPR000182">
    <property type="entry name" value="GNAT_dom"/>
</dbReference>
<organism evidence="2 3">
    <name type="scientific">Catonella morbi ATCC 51271</name>
    <dbReference type="NCBI Taxonomy" id="592026"/>
    <lineage>
        <taxon>Bacteria</taxon>
        <taxon>Bacillati</taxon>
        <taxon>Bacillota</taxon>
        <taxon>Clostridia</taxon>
        <taxon>Lachnospirales</taxon>
        <taxon>Lachnospiraceae</taxon>
        <taxon>Catonella</taxon>
    </lineage>
</organism>
<proteinExistence type="predicted"/>
<dbReference type="HOGENOM" id="CLU_013985_13_0_9"/>
<dbReference type="AlphaFoldDB" id="V2Y7T6"/>
<feature type="domain" description="N-acetyltransferase" evidence="1">
    <location>
        <begin position="1"/>
        <end position="162"/>
    </location>
</feature>
<dbReference type="SUPFAM" id="SSF55729">
    <property type="entry name" value="Acyl-CoA N-acyltransferases (Nat)"/>
    <property type="match status" value="1"/>
</dbReference>
<dbReference type="RefSeq" id="WP_023353795.1">
    <property type="nucleotide sequence ID" value="NZ_KI535367.1"/>
</dbReference>
<dbReference type="GO" id="GO:0016747">
    <property type="term" value="F:acyltransferase activity, transferring groups other than amino-acyl groups"/>
    <property type="evidence" value="ECO:0007669"/>
    <property type="project" value="InterPro"/>
</dbReference>
<reference evidence="2 3" key="1">
    <citation type="submission" date="2013-06" db="EMBL/GenBank/DDBJ databases">
        <authorList>
            <person name="Weinstock G."/>
            <person name="Sodergren E."/>
            <person name="Clifton S."/>
            <person name="Fulton L."/>
            <person name="Fulton B."/>
            <person name="Courtney L."/>
            <person name="Fronick C."/>
            <person name="Harrison M."/>
            <person name="Strong C."/>
            <person name="Farmer C."/>
            <person name="Delahaunty K."/>
            <person name="Markovic C."/>
            <person name="Hall O."/>
            <person name="Minx P."/>
            <person name="Tomlinson C."/>
            <person name="Mitreva M."/>
            <person name="Nelson J."/>
            <person name="Hou S."/>
            <person name="Wollam A."/>
            <person name="Pepin K.H."/>
            <person name="Johnson M."/>
            <person name="Bhonagiri V."/>
            <person name="Nash W.E."/>
            <person name="Warren W."/>
            <person name="Chinwalla A."/>
            <person name="Mardis E.R."/>
            <person name="Wilson R.K."/>
        </authorList>
    </citation>
    <scope>NUCLEOTIDE SEQUENCE [LARGE SCALE GENOMIC DNA]</scope>
    <source>
        <strain evidence="2 3">ATCC 51271</strain>
    </source>
</reference>
<evidence type="ECO:0000259" key="1">
    <source>
        <dbReference type="PROSITE" id="PS51186"/>
    </source>
</evidence>
<dbReference type="InterPro" id="IPR016181">
    <property type="entry name" value="Acyl_CoA_acyltransferase"/>
</dbReference>